<dbReference type="Proteomes" id="UP000332933">
    <property type="component" value="Unassembled WGS sequence"/>
</dbReference>
<reference evidence="2 3" key="1">
    <citation type="submission" date="2019-03" db="EMBL/GenBank/DDBJ databases">
        <authorList>
            <person name="Gaulin E."/>
            <person name="Dumas B."/>
        </authorList>
    </citation>
    <scope>NUCLEOTIDE SEQUENCE [LARGE SCALE GENOMIC DNA]</scope>
    <source>
        <strain evidence="2">CBS 568.67</strain>
    </source>
</reference>
<evidence type="ECO:0000313" key="2">
    <source>
        <dbReference type="EMBL" id="VFT89169.1"/>
    </source>
</evidence>
<evidence type="ECO:0000313" key="3">
    <source>
        <dbReference type="Proteomes" id="UP000332933"/>
    </source>
</evidence>
<organism evidence="2 3">
    <name type="scientific">Aphanomyces stellatus</name>
    <dbReference type="NCBI Taxonomy" id="120398"/>
    <lineage>
        <taxon>Eukaryota</taxon>
        <taxon>Sar</taxon>
        <taxon>Stramenopiles</taxon>
        <taxon>Oomycota</taxon>
        <taxon>Saprolegniomycetes</taxon>
        <taxon>Saprolegniales</taxon>
        <taxon>Verrucalvaceae</taxon>
        <taxon>Aphanomyces</taxon>
    </lineage>
</organism>
<dbReference type="AlphaFoldDB" id="A0A485KV82"/>
<dbReference type="EMBL" id="VJMH01005351">
    <property type="protein sequence ID" value="KAF0696970.1"/>
    <property type="molecule type" value="Genomic_DNA"/>
</dbReference>
<keyword evidence="3" id="KW-1185">Reference proteome</keyword>
<protein>
    <submittedName>
        <fullName evidence="2">Aste57867_12317 protein</fullName>
    </submittedName>
</protein>
<accession>A0A485KV82</accession>
<proteinExistence type="predicted"/>
<dbReference type="EMBL" id="CAADRA010005372">
    <property type="protein sequence ID" value="VFT89169.1"/>
    <property type="molecule type" value="Genomic_DNA"/>
</dbReference>
<name>A0A485KV82_9STRA</name>
<evidence type="ECO:0000313" key="1">
    <source>
        <dbReference type="EMBL" id="KAF0696970.1"/>
    </source>
</evidence>
<gene>
    <name evidence="2" type="primary">Aste57867_12317</name>
    <name evidence="1" type="ORF">As57867_012271</name>
    <name evidence="2" type="ORF">ASTE57867_12317</name>
</gene>
<reference evidence="1" key="2">
    <citation type="submission" date="2019-06" db="EMBL/GenBank/DDBJ databases">
        <title>Genomics analysis of Aphanomyces spp. identifies a new class of oomycete effector associated with host adaptation.</title>
        <authorList>
            <person name="Gaulin E."/>
        </authorList>
    </citation>
    <scope>NUCLEOTIDE SEQUENCE</scope>
    <source>
        <strain evidence="1">CBS 578.67</strain>
    </source>
</reference>
<sequence length="312" mass="34321">MLQASSSMSIDMPLQSYGSLLNPATSAWPSIATTRFVSMRHQMRSQNSCGATRAIRALHGVYRSRRQPSICSHDYGLGFCLWPNGDPGVLPRCLFVDDADDFTDAIWAAVEAGNSEMLAQIVQHYDLDTMIRAVELASRKGFFDVVSLLLDHSTAHTKPLLYQIVRDPYDNVALACCFSFKRNDSSCRYDMQAYATCVRMAVAAGCLGIATLLVTQDQGDLPNILTPFSMAPHWLSQVQRRLNDVGDVTIGDMACVVHVKTMRLLLDVVMPSIHDIENAFVQVGGYNDAMKGLLEAYIAARAIGGFRSSNPD</sequence>